<evidence type="ECO:0000256" key="3">
    <source>
        <dbReference type="ARBA" id="ARBA00022597"/>
    </source>
</evidence>
<keyword evidence="6" id="KW-0418">Kinase</keyword>
<keyword evidence="9" id="KW-1185">Reference proteome</keyword>
<accession>A0A939BS87</accession>
<evidence type="ECO:0000313" key="9">
    <source>
        <dbReference type="Proteomes" id="UP000774000"/>
    </source>
</evidence>
<dbReference type="EMBL" id="JAFBDQ010000025">
    <property type="protein sequence ID" value="MBM7558099.1"/>
    <property type="molecule type" value="Genomic_DNA"/>
</dbReference>
<dbReference type="GO" id="GO:0005737">
    <property type="term" value="C:cytoplasm"/>
    <property type="evidence" value="ECO:0007669"/>
    <property type="project" value="UniProtKB-SubCell"/>
</dbReference>
<keyword evidence="4" id="KW-0808">Transferase</keyword>
<dbReference type="InterPro" id="IPR050890">
    <property type="entry name" value="PTS_EIIA_component"/>
</dbReference>
<sequence length="171" mass="18791">MDYKRAAKKIIATVGEEKLKSKVEILAPIEGTVVKLDEVPDQVFAEKVMGYGIAIEPSTDKVVSPVEGEVIHLLDSNHAVGLRTTDGVEILIHIGIDTIKMEGQGFKSFVKEGDKVEIGDDLIEFDLDKVNEEAKSILTPVVITNTDQFAMITRLQEGIINIGDKILEVKF</sequence>
<dbReference type="SUPFAM" id="SSF51261">
    <property type="entry name" value="Duplicated hybrid motif"/>
    <property type="match status" value="1"/>
</dbReference>
<evidence type="ECO:0000259" key="7">
    <source>
        <dbReference type="PROSITE" id="PS51093"/>
    </source>
</evidence>
<dbReference type="AlphaFoldDB" id="A0A939BS87"/>
<dbReference type="NCBIfam" id="TIGR00830">
    <property type="entry name" value="PTBA"/>
    <property type="match status" value="1"/>
</dbReference>
<name>A0A939BS87_9FIRM</name>
<dbReference type="PANTHER" id="PTHR45008:SF1">
    <property type="entry name" value="PTS SYSTEM GLUCOSE-SPECIFIC EIIA COMPONENT"/>
    <property type="match status" value="1"/>
</dbReference>
<dbReference type="PROSITE" id="PS00371">
    <property type="entry name" value="PTS_EIIA_TYPE_1_HIS"/>
    <property type="match status" value="1"/>
</dbReference>
<dbReference type="InterPro" id="IPR001127">
    <property type="entry name" value="PTS_EIIA_1_perm"/>
</dbReference>
<comment type="subcellular location">
    <subcellularLocation>
        <location evidence="1">Cytoplasm</location>
    </subcellularLocation>
</comment>
<keyword evidence="5" id="KW-0598">Phosphotransferase system</keyword>
<dbReference type="FunFam" id="2.70.70.10:FF:000001">
    <property type="entry name" value="PTS system glucose-specific IIA component"/>
    <property type="match status" value="1"/>
</dbReference>
<evidence type="ECO:0000256" key="6">
    <source>
        <dbReference type="ARBA" id="ARBA00022777"/>
    </source>
</evidence>
<organism evidence="8 9">
    <name type="scientific">Halanaerobacter jeridensis</name>
    <dbReference type="NCBI Taxonomy" id="706427"/>
    <lineage>
        <taxon>Bacteria</taxon>
        <taxon>Bacillati</taxon>
        <taxon>Bacillota</taxon>
        <taxon>Clostridia</taxon>
        <taxon>Halanaerobiales</taxon>
        <taxon>Halobacteroidaceae</taxon>
        <taxon>Halanaerobacter</taxon>
    </lineage>
</organism>
<evidence type="ECO:0000256" key="2">
    <source>
        <dbReference type="ARBA" id="ARBA00022448"/>
    </source>
</evidence>
<dbReference type="Proteomes" id="UP000774000">
    <property type="component" value="Unassembled WGS sequence"/>
</dbReference>
<protein>
    <submittedName>
        <fullName evidence="8">Glucose-specific phosphotransferase system IIA component</fullName>
    </submittedName>
</protein>
<comment type="caution">
    <text evidence="8">The sequence shown here is derived from an EMBL/GenBank/DDBJ whole genome shotgun (WGS) entry which is preliminary data.</text>
</comment>
<dbReference type="GO" id="GO:0009401">
    <property type="term" value="P:phosphoenolpyruvate-dependent sugar phosphotransferase system"/>
    <property type="evidence" value="ECO:0007669"/>
    <property type="project" value="UniProtKB-KW"/>
</dbReference>
<dbReference type="GO" id="GO:0016301">
    <property type="term" value="F:kinase activity"/>
    <property type="evidence" value="ECO:0007669"/>
    <property type="project" value="UniProtKB-KW"/>
</dbReference>
<proteinExistence type="predicted"/>
<dbReference type="PANTHER" id="PTHR45008">
    <property type="entry name" value="PTS SYSTEM GLUCOSE-SPECIFIC EIIA COMPONENT"/>
    <property type="match status" value="1"/>
</dbReference>
<reference evidence="8" key="1">
    <citation type="submission" date="2021-01" db="EMBL/GenBank/DDBJ databases">
        <title>Genomic Encyclopedia of Type Strains, Phase IV (KMG-IV): sequencing the most valuable type-strain genomes for metagenomic binning, comparative biology and taxonomic classification.</title>
        <authorList>
            <person name="Goeker M."/>
        </authorList>
    </citation>
    <scope>NUCLEOTIDE SEQUENCE</scope>
    <source>
        <strain evidence="8">DSM 23230</strain>
    </source>
</reference>
<evidence type="ECO:0000256" key="4">
    <source>
        <dbReference type="ARBA" id="ARBA00022679"/>
    </source>
</evidence>
<dbReference type="RefSeq" id="WP_204703098.1">
    <property type="nucleotide sequence ID" value="NZ_JAFBDQ010000025.1"/>
</dbReference>
<gene>
    <name evidence="8" type="ORF">JOC47_002969</name>
</gene>
<keyword evidence="3" id="KW-0762">Sugar transport</keyword>
<evidence type="ECO:0000256" key="5">
    <source>
        <dbReference type="ARBA" id="ARBA00022683"/>
    </source>
</evidence>
<dbReference type="Gene3D" id="2.70.70.10">
    <property type="entry name" value="Glucose Permease (Domain IIA)"/>
    <property type="match status" value="1"/>
</dbReference>
<keyword evidence="2" id="KW-0813">Transport</keyword>
<feature type="domain" description="PTS EIIA type-1" evidence="7">
    <location>
        <begin position="41"/>
        <end position="145"/>
    </location>
</feature>
<dbReference type="PROSITE" id="PS51093">
    <property type="entry name" value="PTS_EIIA_TYPE_1"/>
    <property type="match status" value="1"/>
</dbReference>
<evidence type="ECO:0000313" key="8">
    <source>
        <dbReference type="EMBL" id="MBM7558099.1"/>
    </source>
</evidence>
<evidence type="ECO:0000256" key="1">
    <source>
        <dbReference type="ARBA" id="ARBA00004496"/>
    </source>
</evidence>
<dbReference type="InterPro" id="IPR011055">
    <property type="entry name" value="Dup_hybrid_motif"/>
</dbReference>
<dbReference type="Pfam" id="PF00358">
    <property type="entry name" value="PTS_EIIA_1"/>
    <property type="match status" value="1"/>
</dbReference>